<protein>
    <submittedName>
        <fullName evidence="1">Uncharacterized protein</fullName>
    </submittedName>
</protein>
<evidence type="ECO:0000313" key="1">
    <source>
        <dbReference type="EMBL" id="MBW85192.1"/>
    </source>
</evidence>
<organism evidence="1">
    <name type="scientific">Rhizophora mucronata</name>
    <name type="common">Asiatic mangrove</name>
    <dbReference type="NCBI Taxonomy" id="61149"/>
    <lineage>
        <taxon>Eukaryota</taxon>
        <taxon>Viridiplantae</taxon>
        <taxon>Streptophyta</taxon>
        <taxon>Embryophyta</taxon>
        <taxon>Tracheophyta</taxon>
        <taxon>Spermatophyta</taxon>
        <taxon>Magnoliopsida</taxon>
        <taxon>eudicotyledons</taxon>
        <taxon>Gunneridae</taxon>
        <taxon>Pentapetalae</taxon>
        <taxon>rosids</taxon>
        <taxon>fabids</taxon>
        <taxon>Malpighiales</taxon>
        <taxon>Rhizophoraceae</taxon>
        <taxon>Rhizophora</taxon>
    </lineage>
</organism>
<name>A0A2P2IVF5_RHIMU</name>
<sequence length="69" mass="8059">MEVKTVLFELFGISVKLIKEIASNPHIIYIIKIRINMMRRGSNTIAPFINSFPRRFCFHLPVQSLPHPH</sequence>
<dbReference type="AlphaFoldDB" id="A0A2P2IVF5"/>
<reference evidence="1" key="1">
    <citation type="submission" date="2018-02" db="EMBL/GenBank/DDBJ databases">
        <title>Rhizophora mucronata_Transcriptome.</title>
        <authorList>
            <person name="Meera S.P."/>
            <person name="Sreeshan A."/>
            <person name="Augustine A."/>
        </authorList>
    </citation>
    <scope>NUCLEOTIDE SEQUENCE</scope>
    <source>
        <tissue evidence="1">Leaf</tissue>
    </source>
</reference>
<dbReference type="EMBL" id="GGEC01004709">
    <property type="protein sequence ID" value="MBW85192.1"/>
    <property type="molecule type" value="Transcribed_RNA"/>
</dbReference>
<proteinExistence type="predicted"/>
<accession>A0A2P2IVF5</accession>